<evidence type="ECO:0000313" key="4">
    <source>
        <dbReference type="Proteomes" id="UP000694548"/>
    </source>
</evidence>
<dbReference type="CDD" id="cd00030">
    <property type="entry name" value="C2"/>
    <property type="match status" value="1"/>
</dbReference>
<dbReference type="Ensembl" id="ENSNFUT00015044874.1">
    <property type="protein sequence ID" value="ENSNFUP00015042984.1"/>
    <property type="gene ID" value="ENSNFUG00015020580.1"/>
</dbReference>
<dbReference type="GO" id="GO:0022829">
    <property type="term" value="F:wide pore channel activity"/>
    <property type="evidence" value="ECO:0007669"/>
    <property type="project" value="TreeGrafter"/>
</dbReference>
<dbReference type="GO" id="GO:0001771">
    <property type="term" value="P:immunological synapse formation"/>
    <property type="evidence" value="ECO:0007669"/>
    <property type="project" value="TreeGrafter"/>
</dbReference>
<dbReference type="GO" id="GO:0016020">
    <property type="term" value="C:membrane"/>
    <property type="evidence" value="ECO:0007669"/>
    <property type="project" value="TreeGrafter"/>
</dbReference>
<dbReference type="SMART" id="SM00239">
    <property type="entry name" value="C2"/>
    <property type="match status" value="1"/>
</dbReference>
<keyword evidence="4" id="KW-1185">Reference proteome</keyword>
<dbReference type="InterPro" id="IPR000008">
    <property type="entry name" value="C2_dom"/>
</dbReference>
<name>A0A8C6VVC6_NOTFU</name>
<evidence type="ECO:0000313" key="3">
    <source>
        <dbReference type="Ensembl" id="ENSNFUP00015042984.1"/>
    </source>
</evidence>
<dbReference type="InterPro" id="IPR035892">
    <property type="entry name" value="C2_domain_sf"/>
</dbReference>
<dbReference type="PANTHER" id="PTHR46096:SF3">
    <property type="entry name" value="PERFORIN-1"/>
    <property type="match status" value="1"/>
</dbReference>
<organism evidence="3 4">
    <name type="scientific">Nothobranchius furzeri</name>
    <name type="common">Turquoise killifish</name>
    <dbReference type="NCBI Taxonomy" id="105023"/>
    <lineage>
        <taxon>Eukaryota</taxon>
        <taxon>Metazoa</taxon>
        <taxon>Chordata</taxon>
        <taxon>Craniata</taxon>
        <taxon>Vertebrata</taxon>
        <taxon>Euteleostomi</taxon>
        <taxon>Actinopterygii</taxon>
        <taxon>Neopterygii</taxon>
        <taxon>Teleostei</taxon>
        <taxon>Neoteleostei</taxon>
        <taxon>Acanthomorphata</taxon>
        <taxon>Ovalentaria</taxon>
        <taxon>Atherinomorphae</taxon>
        <taxon>Cyprinodontiformes</taxon>
        <taxon>Nothobranchiidae</taxon>
        <taxon>Nothobranchius</taxon>
    </lineage>
</organism>
<dbReference type="Gene3D" id="2.60.40.150">
    <property type="entry name" value="C2 domain"/>
    <property type="match status" value="1"/>
</dbReference>
<dbReference type="PROSITE" id="PS50004">
    <property type="entry name" value="C2"/>
    <property type="match status" value="1"/>
</dbReference>
<dbReference type="SUPFAM" id="SSF49562">
    <property type="entry name" value="C2 domain (Calcium/lipid-binding domain, CaLB)"/>
    <property type="match status" value="1"/>
</dbReference>
<dbReference type="Proteomes" id="UP000694548">
    <property type="component" value="Unassembled WGS sequence"/>
</dbReference>
<dbReference type="PANTHER" id="PTHR46096">
    <property type="entry name" value="PERFORIN-1"/>
    <property type="match status" value="1"/>
</dbReference>
<dbReference type="GeneTree" id="ENSGT00390000012710"/>
<sequence length="188" mass="21455">MDVLWGINCRLWSMDTLGEVLWMWRLMWMTIRMQEEVAAERQSMRKLAAWGLVLDSSCEIMTSDLALLLLVLSSVSTARSQLNLSNLHASDLPSDIFGTTDGYVKVFCGSASLGKTSVRKDTVNPWWSEKFTHFQAQENDVLRLEVFDDDLLFDDLLGVCQRQIKLGTHQHDCYLKKGGILHYTYTLG</sequence>
<dbReference type="InterPro" id="IPR052784">
    <property type="entry name" value="Perforin-1_pore-forming"/>
</dbReference>
<evidence type="ECO:0000256" key="1">
    <source>
        <dbReference type="ARBA" id="ARBA00022729"/>
    </source>
</evidence>
<accession>A0A8C6VVC6</accession>
<reference evidence="3" key="1">
    <citation type="submission" date="2025-08" db="UniProtKB">
        <authorList>
            <consortium name="Ensembl"/>
        </authorList>
    </citation>
    <scope>IDENTIFICATION</scope>
</reference>
<feature type="domain" description="C2" evidence="2">
    <location>
        <begin position="61"/>
        <end position="183"/>
    </location>
</feature>
<dbReference type="AlphaFoldDB" id="A0A8C6VVC6"/>
<proteinExistence type="predicted"/>
<evidence type="ECO:0000259" key="2">
    <source>
        <dbReference type="PROSITE" id="PS50004"/>
    </source>
</evidence>
<dbReference type="Pfam" id="PF00168">
    <property type="entry name" value="C2"/>
    <property type="match status" value="1"/>
</dbReference>
<dbReference type="GO" id="GO:0001913">
    <property type="term" value="P:T cell mediated cytotoxicity"/>
    <property type="evidence" value="ECO:0007669"/>
    <property type="project" value="TreeGrafter"/>
</dbReference>
<keyword evidence="1" id="KW-0732">Signal</keyword>
<reference evidence="3" key="2">
    <citation type="submission" date="2025-09" db="UniProtKB">
        <authorList>
            <consortium name="Ensembl"/>
        </authorList>
    </citation>
    <scope>IDENTIFICATION</scope>
</reference>
<dbReference type="GO" id="GO:0051607">
    <property type="term" value="P:defense response to virus"/>
    <property type="evidence" value="ECO:0007669"/>
    <property type="project" value="TreeGrafter"/>
</dbReference>
<protein>
    <recommendedName>
        <fullName evidence="2">C2 domain-containing protein</fullName>
    </recommendedName>
</protein>